<reference evidence="1 2" key="1">
    <citation type="submission" date="2010-04" db="EMBL/GenBank/DDBJ databases">
        <title>The genome of Herbaspirillum seropedicae SmR1, an endophytic, nitrogen-fixing, plant-growth promoting beta-Proteobacteria.</title>
        <authorList>
            <person name="Pedrosa F.O."/>
            <person name="Monteiro R.A."/>
            <person name="Wassem R."/>
            <person name="Cruz L.M."/>
            <person name="Ayub R.A."/>
            <person name="Colauto N.B."/>
            <person name="Fernandez M.A."/>
            <person name="Fungaro M.H.P."/>
            <person name="Grisard E.C."/>
            <person name="Hungria M."/>
            <person name="Madeira H.M.F."/>
            <person name="Nodari R.O."/>
            <person name="Osaku C.A."/>
            <person name="Petzl-Erler M.L."/>
            <person name="Terenzi H."/>
            <person name="Vieira L.G.E."/>
            <person name="Almeida M.I.M."/>
            <person name="Alves L.R."/>
            <person name="Arantes O.M.N."/>
            <person name="Balsanelli E."/>
            <person name="Barcellos F.G."/>
            <person name="Baura V.A."/>
            <person name="Binde D.R."/>
            <person name="Campo R.J."/>
            <person name="Chubatsu L.S."/>
            <person name="Chueire L.M.O."/>
            <person name="Ciferri R.R."/>
            <person name="Correa L.C."/>
            <person name="da Conceicao Silva J.L."/>
            <person name="Dabul A.N.G."/>
            <person name="Dambros B.P."/>
            <person name="Faoro H."/>
            <person name="Favetti A."/>
            <person name="Friedermann G."/>
            <person name="Furlaneto M.C."/>
            <person name="Gasques L.S."/>
            <person name="Gimenes C.C.T."/>
            <person name="Gioppo N.M.R."/>
            <person name="Glienke-Blanco C."/>
            <person name="Godoy L.P."/>
            <person name="Guerra M.P."/>
            <person name="Karp S."/>
            <person name="Kava-Cordeiro V."/>
            <person name="Margarido V.P."/>
            <person name="Mathioni S.M."/>
            <person name="Menck-Soares M.A."/>
            <person name="Murace N.K."/>
            <person name="Nicolas M.F."/>
            <person name="Oliveira C.E.C."/>
            <person name="Pagnan N.A.B."/>
            <person name="Pamphile J.A."/>
            <person name="Patussi E.V."/>
            <person name="Pereira L.F.P."/>
            <person name="Pereira-Ferrari L."/>
            <person name="Pinto F.G.S."/>
            <person name="Precoma C."/>
            <person name="Prioli A.J."/>
            <person name="Prioli S.M.A.P."/>
            <person name="Raittz R.T."/>
            <person name="Ramos H.J.O."/>
            <person name="Ribeiro E.M.S.F."/>
            <person name="Rigo L.U."/>
            <person name="Rocha C.L.M.S.C."/>
            <person name="Rocha S.N."/>
            <person name="Santos K."/>
            <person name="Satori D."/>
            <person name="Silva A.G."/>
            <person name="Simao R.C.G."/>
            <person name="Soares M.A.M."/>
            <person name="Souza E.M."/>
            <person name="Steffens M.B.R."/>
            <person name="Steindel M."/>
            <person name="Tadra-Sfeir M.Z."/>
            <person name="Takahashi E.K."/>
            <person name="Torres R.A."/>
            <person name="Valle J.S."/>
            <person name="Vernal J.I."/>
            <person name="Vilas-Boas L.A."/>
            <person name="Watanabe M.A.E."/>
            <person name="Weiss V.A."/>
            <person name="Yates M.A."/>
            <person name="Souza E.M."/>
        </authorList>
    </citation>
    <scope>NUCLEOTIDE SEQUENCE [LARGE SCALE GENOMIC DNA]</scope>
    <source>
        <strain evidence="1 2">SmR1</strain>
    </source>
</reference>
<dbReference type="HOGENOM" id="CLU_065802_0_0_4"/>
<sequence>MRNRREPDWAVWHAPAVFTLMSGGREKLLKQIRALRRLVSEAKGPLRLDFSSTSKLHSGAMLLFSAELRRLFKHFPAVAHSIRCNVSKVPKVQQVFKQIGLLKLLRRSSWIQPTDSDVVHWKFTHGNKVEGVKFEEVLGELTSKIEDQVQTELYEGFIEAMNNVLHHAYIGIRQDGLNVRDDNEWWMFSQQKDDKITVVFCDLGLGIPTTLPVKKEALWKRLVSLNLTSDADVIEHALEDSVTRTRKEERGKGLKQLVDVVSQTAIGEVAIFSNRGALFYKVGGVIKKQNYSDSIFGTLIHWTIPVLRTNGVSAS</sequence>
<dbReference type="STRING" id="757424.Hsero_1547"/>
<proteinExistence type="predicted"/>
<accession>D8IQ14</accession>
<dbReference type="eggNOG" id="ENOG5033DZB">
    <property type="taxonomic scope" value="Bacteria"/>
</dbReference>
<organism evidence="1 2">
    <name type="scientific">Herbaspirillum seropedicae (strain SmR1)</name>
    <dbReference type="NCBI Taxonomy" id="757424"/>
    <lineage>
        <taxon>Bacteria</taxon>
        <taxon>Pseudomonadati</taxon>
        <taxon>Pseudomonadota</taxon>
        <taxon>Betaproteobacteria</taxon>
        <taxon>Burkholderiales</taxon>
        <taxon>Oxalobacteraceae</taxon>
        <taxon>Herbaspirillum</taxon>
    </lineage>
</organism>
<dbReference type="Proteomes" id="UP000000329">
    <property type="component" value="Chromosome"/>
</dbReference>
<gene>
    <name evidence="1" type="ordered locus">Hsero_1547</name>
</gene>
<protein>
    <recommendedName>
        <fullName evidence="3">ATP-binding protein</fullName>
    </recommendedName>
</protein>
<evidence type="ECO:0000313" key="1">
    <source>
        <dbReference type="EMBL" id="ADJ63060.1"/>
    </source>
</evidence>
<dbReference type="AlphaFoldDB" id="D8IQ14"/>
<dbReference type="EMBL" id="CP002039">
    <property type="protein sequence ID" value="ADJ63060.1"/>
    <property type="molecule type" value="Genomic_DNA"/>
</dbReference>
<name>D8IQ14_HERSS</name>
<keyword evidence="2" id="KW-1185">Reference proteome</keyword>
<evidence type="ECO:0000313" key="2">
    <source>
        <dbReference type="Proteomes" id="UP000000329"/>
    </source>
</evidence>
<dbReference type="KEGG" id="hse:Hsero_1547"/>
<evidence type="ECO:0008006" key="3">
    <source>
        <dbReference type="Google" id="ProtNLM"/>
    </source>
</evidence>